<feature type="region of interest" description="Disordered" evidence="1">
    <location>
        <begin position="59"/>
        <end position="79"/>
    </location>
</feature>
<keyword evidence="2" id="KW-1133">Transmembrane helix</keyword>
<name>A0A1J4Q5Z9_9ACTN</name>
<evidence type="ECO:0000256" key="1">
    <source>
        <dbReference type="SAM" id="MobiDB-lite"/>
    </source>
</evidence>
<dbReference type="EMBL" id="LBDA02000012">
    <property type="protein sequence ID" value="OIK28466.1"/>
    <property type="molecule type" value="Genomic_DNA"/>
</dbReference>
<keyword evidence="2" id="KW-0812">Transmembrane</keyword>
<organism evidence="3 4">
    <name type="scientific">Streptomyces malaysiense</name>
    <dbReference type="NCBI Taxonomy" id="1428626"/>
    <lineage>
        <taxon>Bacteria</taxon>
        <taxon>Bacillati</taxon>
        <taxon>Actinomycetota</taxon>
        <taxon>Actinomycetes</taxon>
        <taxon>Kitasatosporales</taxon>
        <taxon>Streptomycetaceae</taxon>
        <taxon>Streptomyces</taxon>
    </lineage>
</organism>
<comment type="caution">
    <text evidence="3">The sequence shown here is derived from an EMBL/GenBank/DDBJ whole genome shotgun (WGS) entry which is preliminary data.</text>
</comment>
<reference evidence="3" key="1">
    <citation type="submission" date="2016-10" db="EMBL/GenBank/DDBJ databases">
        <title>Genome sequence of Streptomyces malaysiense MUSC 136.</title>
        <authorList>
            <person name="Lee L.-H."/>
            <person name="Ser H.-L."/>
        </authorList>
    </citation>
    <scope>NUCLEOTIDE SEQUENCE [LARGE SCALE GENOMIC DNA]</scope>
    <source>
        <strain evidence="3">MUSC 136</strain>
    </source>
</reference>
<protein>
    <submittedName>
        <fullName evidence="3">Uncharacterized protein</fullName>
    </submittedName>
</protein>
<gene>
    <name evidence="3" type="ORF">VT52_007445</name>
</gene>
<keyword evidence="4" id="KW-1185">Reference proteome</keyword>
<evidence type="ECO:0000256" key="2">
    <source>
        <dbReference type="SAM" id="Phobius"/>
    </source>
</evidence>
<dbReference type="AlphaFoldDB" id="A0A1J4Q5Z9"/>
<sequence>MRGRAGSRCAELFRLLWALSWALWTAAVGTVVQLLDVDVDQFAGPVAFVAADHVAGGPVGSAASSGHDQRARGTPVSAGSWQTGALASATCTGVKRAGRPLRLRSARADSPPWANRPRQVRTVSMCSPVSRAMRALDRPRAACSTTWARTRSRYSVLRPKAIVCSLLRSAAVGNIGPAVVMGMAGRSALGISPSAPEVGQVLLGEAEIGGGEILLQVIG</sequence>
<proteinExistence type="predicted"/>
<feature type="transmembrane region" description="Helical" evidence="2">
    <location>
        <begin position="12"/>
        <end position="35"/>
    </location>
</feature>
<accession>A0A1J4Q5Z9</accession>
<evidence type="ECO:0000313" key="4">
    <source>
        <dbReference type="Proteomes" id="UP000034838"/>
    </source>
</evidence>
<dbReference type="Proteomes" id="UP000034838">
    <property type="component" value="Unassembled WGS sequence"/>
</dbReference>
<evidence type="ECO:0000313" key="3">
    <source>
        <dbReference type="EMBL" id="OIK28466.1"/>
    </source>
</evidence>
<keyword evidence="2" id="KW-0472">Membrane</keyword>